<dbReference type="Proteomes" id="UP000294743">
    <property type="component" value="Unassembled WGS sequence"/>
</dbReference>
<dbReference type="EMBL" id="SODD01000010">
    <property type="protein sequence ID" value="TDW20798.1"/>
    <property type="molecule type" value="Genomic_DNA"/>
</dbReference>
<comment type="similarity">
    <text evidence="1">Belongs to the acetyltransferase family.</text>
</comment>
<evidence type="ECO:0000256" key="3">
    <source>
        <dbReference type="ARBA" id="ARBA00023315"/>
    </source>
</evidence>
<dbReference type="GO" id="GO:0008080">
    <property type="term" value="F:N-acetyltransferase activity"/>
    <property type="evidence" value="ECO:0007669"/>
    <property type="project" value="TreeGrafter"/>
</dbReference>
<dbReference type="InterPro" id="IPR016181">
    <property type="entry name" value="Acyl_CoA_acyltransferase"/>
</dbReference>
<keyword evidence="2 5" id="KW-0808">Transferase</keyword>
<evidence type="ECO:0000313" key="5">
    <source>
        <dbReference type="EMBL" id="TDW20798.1"/>
    </source>
</evidence>
<evidence type="ECO:0000259" key="4">
    <source>
        <dbReference type="PROSITE" id="PS51186"/>
    </source>
</evidence>
<dbReference type="AlphaFoldDB" id="A0A4R7ZVD1"/>
<sequence>MTSKCKVSYRFATREDISKVLYFIRELAIYEKMLDEVVTTENELEYWLFEKKTAEVIFAVVDNKEVGFALFFHNFSTFVGKAGLYLEDLFVLEAYRGQGIGKYLFQQLATIALDRGCGRMEWCCLDWNQPSIDFYLSLGAKAMDSWSTYRLTTTKLQQLAK</sequence>
<evidence type="ECO:0000256" key="2">
    <source>
        <dbReference type="ARBA" id="ARBA00022679"/>
    </source>
</evidence>
<accession>A0A4R7ZVD1</accession>
<dbReference type="Pfam" id="PF00583">
    <property type="entry name" value="Acetyltransf_1"/>
    <property type="match status" value="1"/>
</dbReference>
<dbReference type="FunFam" id="3.40.630.30:FF:000064">
    <property type="entry name" value="GNAT family acetyltransferase"/>
    <property type="match status" value="1"/>
</dbReference>
<dbReference type="InterPro" id="IPR051016">
    <property type="entry name" value="Diverse_Substrate_AcTransf"/>
</dbReference>
<dbReference type="OrthoDB" id="9792929at2"/>
<dbReference type="Gene3D" id="3.40.630.30">
    <property type="match status" value="1"/>
</dbReference>
<keyword evidence="6" id="KW-1185">Reference proteome</keyword>
<dbReference type="InterPro" id="IPR000182">
    <property type="entry name" value="GNAT_dom"/>
</dbReference>
<organism evidence="5 6">
    <name type="scientific">Breznakia blatticola</name>
    <dbReference type="NCBI Taxonomy" id="1754012"/>
    <lineage>
        <taxon>Bacteria</taxon>
        <taxon>Bacillati</taxon>
        <taxon>Bacillota</taxon>
        <taxon>Erysipelotrichia</taxon>
        <taxon>Erysipelotrichales</taxon>
        <taxon>Erysipelotrichaceae</taxon>
        <taxon>Breznakia</taxon>
    </lineage>
</organism>
<comment type="caution">
    <text evidence="5">The sequence shown here is derived from an EMBL/GenBank/DDBJ whole genome shotgun (WGS) entry which is preliminary data.</text>
</comment>
<dbReference type="CDD" id="cd04301">
    <property type="entry name" value="NAT_SF"/>
    <property type="match status" value="1"/>
</dbReference>
<feature type="domain" description="N-acetyltransferase" evidence="4">
    <location>
        <begin position="7"/>
        <end position="161"/>
    </location>
</feature>
<name>A0A4R7ZVD1_9FIRM</name>
<keyword evidence="3 5" id="KW-0012">Acyltransferase</keyword>
<dbReference type="PROSITE" id="PS51186">
    <property type="entry name" value="GNAT"/>
    <property type="match status" value="1"/>
</dbReference>
<dbReference type="SUPFAM" id="SSF55729">
    <property type="entry name" value="Acyl-CoA N-acyltransferases (Nat)"/>
    <property type="match status" value="1"/>
</dbReference>
<dbReference type="PANTHER" id="PTHR10545:SF29">
    <property type="entry name" value="GH14572P-RELATED"/>
    <property type="match status" value="1"/>
</dbReference>
<reference evidence="5 6" key="1">
    <citation type="submission" date="2019-03" db="EMBL/GenBank/DDBJ databases">
        <title>Genomic Encyclopedia of Type Strains, Phase IV (KMG-IV): sequencing the most valuable type-strain genomes for metagenomic binning, comparative biology and taxonomic classification.</title>
        <authorList>
            <person name="Goeker M."/>
        </authorList>
    </citation>
    <scope>NUCLEOTIDE SEQUENCE [LARGE SCALE GENOMIC DNA]</scope>
    <source>
        <strain evidence="5 6">DSM 28867</strain>
    </source>
</reference>
<dbReference type="PANTHER" id="PTHR10545">
    <property type="entry name" value="DIAMINE N-ACETYLTRANSFERASE"/>
    <property type="match status" value="1"/>
</dbReference>
<evidence type="ECO:0000256" key="1">
    <source>
        <dbReference type="ARBA" id="ARBA00008694"/>
    </source>
</evidence>
<evidence type="ECO:0000313" key="6">
    <source>
        <dbReference type="Proteomes" id="UP000294743"/>
    </source>
</evidence>
<dbReference type="RefSeq" id="WP_134168853.1">
    <property type="nucleotide sequence ID" value="NZ_SODD01000010.1"/>
</dbReference>
<gene>
    <name evidence="5" type="ORF">EDD63_11018</name>
</gene>
<proteinExistence type="inferred from homology"/>
<protein>
    <submittedName>
        <fullName evidence="5">L-amino acid N-acyltransferase YncA</fullName>
    </submittedName>
</protein>